<proteinExistence type="predicted"/>
<gene>
    <name evidence="4" type="ORF">OMW55_11325</name>
</gene>
<evidence type="ECO:0000313" key="4">
    <source>
        <dbReference type="EMBL" id="MCW3798395.1"/>
    </source>
</evidence>
<accession>A0ABT3JH35</accession>
<dbReference type="RefSeq" id="WP_264883221.1">
    <property type="nucleotide sequence ID" value="NZ_JAPDOB010000002.1"/>
</dbReference>
<sequence>MTRFAVLASVAVLSLAAAACKEPDLTASQNEPQAAELNTPDDPGVANMAAPAGASVAAPQFAAQAAGSDLFEIASGKLAQQKGESAGVKRFGEQLVEEHTKSSNEMKAALAGVQPAIALPSAPPAELQARLQALQGLSGKQFDQRFIADQIASHQQSLAAVNGYIASGDNPALRDWARKATGVIQKHLQQLNRMSQR</sequence>
<keyword evidence="2" id="KW-0732">Signal</keyword>
<dbReference type="EMBL" id="JAPDOB010000002">
    <property type="protein sequence ID" value="MCW3798395.1"/>
    <property type="molecule type" value="Genomic_DNA"/>
</dbReference>
<evidence type="ECO:0000313" key="5">
    <source>
        <dbReference type="Proteomes" id="UP001526246"/>
    </source>
</evidence>
<organism evidence="4 5">
    <name type="scientific">Sphingomonas arvum</name>
    <dbReference type="NCBI Taxonomy" id="2992113"/>
    <lineage>
        <taxon>Bacteria</taxon>
        <taxon>Pseudomonadati</taxon>
        <taxon>Pseudomonadota</taxon>
        <taxon>Alphaproteobacteria</taxon>
        <taxon>Sphingomonadales</taxon>
        <taxon>Sphingomonadaceae</taxon>
        <taxon>Sphingomonas</taxon>
    </lineage>
</organism>
<dbReference type="PANTHER" id="PTHR38593">
    <property type="entry name" value="BLR2558 PROTEIN"/>
    <property type="match status" value="1"/>
</dbReference>
<dbReference type="Pfam" id="PF13628">
    <property type="entry name" value="DUF4142"/>
    <property type="match status" value="1"/>
</dbReference>
<name>A0ABT3JH35_9SPHN</name>
<keyword evidence="5" id="KW-1185">Reference proteome</keyword>
<feature type="region of interest" description="Disordered" evidence="1">
    <location>
        <begin position="25"/>
        <end position="51"/>
    </location>
</feature>
<dbReference type="PANTHER" id="PTHR38593:SF1">
    <property type="entry name" value="BLR2558 PROTEIN"/>
    <property type="match status" value="1"/>
</dbReference>
<dbReference type="Gene3D" id="1.20.1260.10">
    <property type="match status" value="1"/>
</dbReference>
<evidence type="ECO:0000256" key="2">
    <source>
        <dbReference type="SAM" id="SignalP"/>
    </source>
</evidence>
<dbReference type="PROSITE" id="PS51257">
    <property type="entry name" value="PROKAR_LIPOPROTEIN"/>
    <property type="match status" value="1"/>
</dbReference>
<evidence type="ECO:0000259" key="3">
    <source>
        <dbReference type="Pfam" id="PF13628"/>
    </source>
</evidence>
<dbReference type="Proteomes" id="UP001526246">
    <property type="component" value="Unassembled WGS sequence"/>
</dbReference>
<feature type="chain" id="PRO_5045249345" evidence="2">
    <location>
        <begin position="20"/>
        <end position="197"/>
    </location>
</feature>
<feature type="signal peptide" evidence="2">
    <location>
        <begin position="1"/>
        <end position="19"/>
    </location>
</feature>
<feature type="domain" description="DUF4142" evidence="3">
    <location>
        <begin position="59"/>
        <end position="193"/>
    </location>
</feature>
<comment type="caution">
    <text evidence="4">The sequence shown here is derived from an EMBL/GenBank/DDBJ whole genome shotgun (WGS) entry which is preliminary data.</text>
</comment>
<reference evidence="4 5" key="1">
    <citation type="submission" date="2022-10" db="EMBL/GenBank/DDBJ databases">
        <title>Sphingomonas sp.</title>
        <authorList>
            <person name="Jin C."/>
        </authorList>
    </citation>
    <scope>NUCLEOTIDE SEQUENCE [LARGE SCALE GENOMIC DNA]</scope>
    <source>
        <strain evidence="4 5">BN140010</strain>
    </source>
</reference>
<protein>
    <submittedName>
        <fullName evidence="4">DUF4142 domain-containing protein</fullName>
    </submittedName>
</protein>
<evidence type="ECO:0000256" key="1">
    <source>
        <dbReference type="SAM" id="MobiDB-lite"/>
    </source>
</evidence>
<dbReference type="InterPro" id="IPR012347">
    <property type="entry name" value="Ferritin-like"/>
</dbReference>
<dbReference type="InterPro" id="IPR025419">
    <property type="entry name" value="DUF4142"/>
</dbReference>